<dbReference type="EMBL" id="CP095046">
    <property type="protein sequence ID" value="UOQ71829.1"/>
    <property type="molecule type" value="Genomic_DNA"/>
</dbReference>
<dbReference type="AlphaFoldDB" id="A0A8T9Q8H8"/>
<gene>
    <name evidence="1" type="ORF">MUN79_25040</name>
</gene>
<evidence type="ECO:0000313" key="2">
    <source>
        <dbReference type="Proteomes" id="UP000831796"/>
    </source>
</evidence>
<name>A0A8T9Q8H8_9BACT</name>
<accession>A0A8T9Q8H8</accession>
<proteinExistence type="predicted"/>
<dbReference type="KEGG" id="hcu:MUN79_25040"/>
<keyword evidence="2" id="KW-1185">Reference proteome</keyword>
<protein>
    <submittedName>
        <fullName evidence="1">Uncharacterized protein</fullName>
    </submittedName>
</protein>
<sequence>MRLDSFKQLPMGQQADVLRRSGHFLSDRRQDSFELQLYALGDFYAEVWRSNGEEHILFIHLFQDSHNLTPYLESIRLPEV</sequence>
<reference evidence="1" key="1">
    <citation type="submission" date="2022-04" db="EMBL/GenBank/DDBJ databases">
        <title>Hymenobacter sp. isolated from the air.</title>
        <authorList>
            <person name="Won M."/>
            <person name="Lee C.-M."/>
            <person name="Woen H.-Y."/>
            <person name="Kwon S.-W."/>
        </authorList>
    </citation>
    <scope>NUCLEOTIDE SEQUENCE</scope>
    <source>
        <strain evidence="1">5116S-3</strain>
    </source>
</reference>
<dbReference type="RefSeq" id="WP_244675231.1">
    <property type="nucleotide sequence ID" value="NZ_CP095046.1"/>
</dbReference>
<evidence type="ECO:0000313" key="1">
    <source>
        <dbReference type="EMBL" id="UOQ71829.1"/>
    </source>
</evidence>
<dbReference type="Proteomes" id="UP000831796">
    <property type="component" value="Chromosome"/>
</dbReference>
<organism evidence="1 2">
    <name type="scientific">Hymenobacter cellulosilyticus</name>
    <dbReference type="NCBI Taxonomy" id="2932248"/>
    <lineage>
        <taxon>Bacteria</taxon>
        <taxon>Pseudomonadati</taxon>
        <taxon>Bacteroidota</taxon>
        <taxon>Cytophagia</taxon>
        <taxon>Cytophagales</taxon>
        <taxon>Hymenobacteraceae</taxon>
        <taxon>Hymenobacter</taxon>
    </lineage>
</organism>